<name>A0A6P2D4T8_9BACT</name>
<evidence type="ECO:0000313" key="1">
    <source>
        <dbReference type="EMBL" id="VTR95506.1"/>
    </source>
</evidence>
<dbReference type="Proteomes" id="UP000464178">
    <property type="component" value="Chromosome"/>
</dbReference>
<gene>
    <name evidence="1" type="ORF">SOIL9_22080</name>
</gene>
<reference evidence="1 2" key="1">
    <citation type="submission" date="2019-05" db="EMBL/GenBank/DDBJ databases">
        <authorList>
            <consortium name="Science for Life Laboratories"/>
        </authorList>
    </citation>
    <scope>NUCLEOTIDE SEQUENCE [LARGE SCALE GENOMIC DNA]</scope>
    <source>
        <strain evidence="1">Soil9</strain>
    </source>
</reference>
<dbReference type="RefSeq" id="WP_162669911.1">
    <property type="nucleotide sequence ID" value="NZ_LR593886.1"/>
</dbReference>
<dbReference type="AlphaFoldDB" id="A0A6P2D4T8"/>
<protein>
    <submittedName>
        <fullName evidence="1">Uncharacterized protein</fullName>
    </submittedName>
</protein>
<keyword evidence="2" id="KW-1185">Reference proteome</keyword>
<organism evidence="1 2">
    <name type="scientific">Gemmata massiliana</name>
    <dbReference type="NCBI Taxonomy" id="1210884"/>
    <lineage>
        <taxon>Bacteria</taxon>
        <taxon>Pseudomonadati</taxon>
        <taxon>Planctomycetota</taxon>
        <taxon>Planctomycetia</taxon>
        <taxon>Gemmatales</taxon>
        <taxon>Gemmataceae</taxon>
        <taxon>Gemmata</taxon>
    </lineage>
</organism>
<sequence length="66" mass="7529">MSDEAEVLTLERRRELFAAVVAAQDEGLSVWDSRELIARRFGVDVEVVREVENEGLNRKWPPFGKG</sequence>
<proteinExistence type="predicted"/>
<dbReference type="KEGG" id="gms:SOIL9_22080"/>
<dbReference type="EMBL" id="LR593886">
    <property type="protein sequence ID" value="VTR95506.1"/>
    <property type="molecule type" value="Genomic_DNA"/>
</dbReference>
<evidence type="ECO:0000313" key="2">
    <source>
        <dbReference type="Proteomes" id="UP000464178"/>
    </source>
</evidence>
<accession>A0A6P2D4T8</accession>